<comment type="similarity">
    <text evidence="5">Belongs to the DPM2 family.</text>
</comment>
<reference evidence="6" key="1">
    <citation type="submission" date="2023-05" db="EMBL/GenBank/DDBJ databases">
        <title>Nepenthes gracilis genome sequencing.</title>
        <authorList>
            <person name="Fukushima K."/>
        </authorList>
    </citation>
    <scope>NUCLEOTIDE SEQUENCE</scope>
    <source>
        <strain evidence="6">SING2019-196</strain>
    </source>
</reference>
<dbReference type="EMBL" id="BSYO01000009">
    <property type="protein sequence ID" value="GMH09192.1"/>
    <property type="molecule type" value="Genomic_DNA"/>
</dbReference>
<dbReference type="PANTHER" id="PTHR35998">
    <property type="entry name" value="OS02G0127900 PROTEIN"/>
    <property type="match status" value="1"/>
</dbReference>
<dbReference type="Pfam" id="PF07297">
    <property type="entry name" value="DPM2"/>
    <property type="match status" value="1"/>
</dbReference>
<keyword evidence="3 5" id="KW-1133">Transmembrane helix</keyword>
<comment type="caution">
    <text evidence="6">The sequence shown here is derived from an EMBL/GenBank/DDBJ whole genome shotgun (WGS) entry which is preliminary data.</text>
</comment>
<evidence type="ECO:0000256" key="1">
    <source>
        <dbReference type="ARBA" id="ARBA00004141"/>
    </source>
</evidence>
<name>A0AAD3XLL0_NEPGR</name>
<keyword evidence="2 5" id="KW-0812">Transmembrane</keyword>
<proteinExistence type="inferred from homology"/>
<comment type="subcellular location">
    <subcellularLocation>
        <location evidence="5">Endoplasmic reticulum membrane</location>
        <topology evidence="5">Multi-pass membrane protein</topology>
    </subcellularLocation>
    <subcellularLocation>
        <location evidence="1">Membrane</location>
        <topology evidence="1">Multi-pass membrane protein</topology>
    </subcellularLocation>
</comment>
<dbReference type="InterPro" id="IPR009914">
    <property type="entry name" value="DPM2"/>
</dbReference>
<dbReference type="AlphaFoldDB" id="A0AAD3XLL0"/>
<feature type="transmembrane region" description="Helical" evidence="5">
    <location>
        <begin position="287"/>
        <end position="311"/>
    </location>
</feature>
<dbReference type="PANTHER" id="PTHR35998:SF1">
    <property type="entry name" value="OS02G0127900 PROTEIN"/>
    <property type="match status" value="1"/>
</dbReference>
<evidence type="ECO:0000256" key="5">
    <source>
        <dbReference type="RuleBase" id="RU365084"/>
    </source>
</evidence>
<keyword evidence="5" id="KW-0256">Endoplasmic reticulum</keyword>
<accession>A0AAD3XLL0</accession>
<comment type="pathway">
    <text evidence="5">Protein modification; protein glycosylation.</text>
</comment>
<evidence type="ECO:0000313" key="6">
    <source>
        <dbReference type="EMBL" id="GMH09192.1"/>
    </source>
</evidence>
<evidence type="ECO:0000256" key="2">
    <source>
        <dbReference type="ARBA" id="ARBA00022692"/>
    </source>
</evidence>
<protein>
    <recommendedName>
        <fullName evidence="5">Dolichol phosphate-mannose biosynthesis regulatory protein</fullName>
    </recommendedName>
</protein>
<evidence type="ECO:0000256" key="3">
    <source>
        <dbReference type="ARBA" id="ARBA00022989"/>
    </source>
</evidence>
<dbReference type="Proteomes" id="UP001279734">
    <property type="component" value="Unassembled WGS sequence"/>
</dbReference>
<keyword evidence="7" id="KW-1185">Reference proteome</keyword>
<organism evidence="6 7">
    <name type="scientific">Nepenthes gracilis</name>
    <name type="common">Slender pitcher plant</name>
    <dbReference type="NCBI Taxonomy" id="150966"/>
    <lineage>
        <taxon>Eukaryota</taxon>
        <taxon>Viridiplantae</taxon>
        <taxon>Streptophyta</taxon>
        <taxon>Embryophyta</taxon>
        <taxon>Tracheophyta</taxon>
        <taxon>Spermatophyta</taxon>
        <taxon>Magnoliopsida</taxon>
        <taxon>eudicotyledons</taxon>
        <taxon>Gunneridae</taxon>
        <taxon>Pentapetalae</taxon>
        <taxon>Caryophyllales</taxon>
        <taxon>Nepenthaceae</taxon>
        <taxon>Nepenthes</taxon>
    </lineage>
</organism>
<evidence type="ECO:0000256" key="4">
    <source>
        <dbReference type="ARBA" id="ARBA00023136"/>
    </source>
</evidence>
<dbReference type="GO" id="GO:0180047">
    <property type="term" value="P:dolichol phosphate mannose biosynthetic process"/>
    <property type="evidence" value="ECO:0007669"/>
    <property type="project" value="InterPro"/>
</dbReference>
<gene>
    <name evidence="6" type="ORF">Nepgr_011032</name>
</gene>
<sequence length="318" mass="36370">MVLWELTVATAYCLGLKRTYRLALKIQRRLISSKHIKIRQFVQRRTRAAFDVALKVHQNIQQRDIEAGRNLGNWILRWLDRIKPSANISGVRPEKPPPIHNNVNSSMEKQTAENQQKTLGSFRRSITGSSNQGSDRQMFSTATHTWAKSFPTIAVVLRPAKPTGAATQFRHFCINVPEVQRPSDGRRHGFEGEQITNSNHPCEKREGSDWQSKLTIAGEPGKIWKIFVAYLKFSEYIEMELADRAVGFLLSCVSLSIFTYYTFWVIILPFVDSDHFIHKYFLPQEYAILIPVFGGVALLCFLSIFIGLVMLKSKKKKA</sequence>
<comment type="subunit">
    <text evidence="5">Component of the dolichol-phosphate mannose (DPM) synthase complex.</text>
</comment>
<dbReference type="GO" id="GO:0005789">
    <property type="term" value="C:endoplasmic reticulum membrane"/>
    <property type="evidence" value="ECO:0007669"/>
    <property type="project" value="UniProtKB-SubCell"/>
</dbReference>
<feature type="transmembrane region" description="Helical" evidence="5">
    <location>
        <begin position="245"/>
        <end position="267"/>
    </location>
</feature>
<dbReference type="GO" id="GO:0030234">
    <property type="term" value="F:enzyme regulator activity"/>
    <property type="evidence" value="ECO:0007669"/>
    <property type="project" value="UniProtKB-UniRule"/>
</dbReference>
<comment type="function">
    <text evidence="5">Regulatory subunit of the dolichol-phosphate mannose (DPM) synthase complex; essential for the ER localization.</text>
</comment>
<evidence type="ECO:0000313" key="7">
    <source>
        <dbReference type="Proteomes" id="UP001279734"/>
    </source>
</evidence>
<keyword evidence="4 5" id="KW-0472">Membrane</keyword>